<feature type="transmembrane region" description="Helical" evidence="1">
    <location>
        <begin position="91"/>
        <end position="111"/>
    </location>
</feature>
<sequence>MSAIGKDEARAALGAVVGAQRELATLACPPWRHAAFALCEAVLVATPAVAFGWRIALFVAVMAGIIACVMSDRRRLGVFINGYRRGRTRRVALLLLVAIAALYIASVWASLHAGMPLLSLALAVITFGISYWGSVTWQRVFVREMQEA</sequence>
<evidence type="ECO:0000313" key="3">
    <source>
        <dbReference type="Proteomes" id="UP001184150"/>
    </source>
</evidence>
<keyword evidence="3" id="KW-1185">Reference proteome</keyword>
<name>A0ABU1MHW9_9SPHN</name>
<protein>
    <submittedName>
        <fullName evidence="2">CHASE2 domain-containing sensor protein</fullName>
    </submittedName>
</protein>
<proteinExistence type="predicted"/>
<keyword evidence="1" id="KW-0812">Transmembrane</keyword>
<evidence type="ECO:0000313" key="2">
    <source>
        <dbReference type="EMBL" id="MDR6509928.1"/>
    </source>
</evidence>
<accession>A0ABU1MHW9</accession>
<dbReference type="RefSeq" id="WP_107716186.1">
    <property type="nucleotide sequence ID" value="NZ_JAVDRD010000001.1"/>
</dbReference>
<evidence type="ECO:0000256" key="1">
    <source>
        <dbReference type="SAM" id="Phobius"/>
    </source>
</evidence>
<reference evidence="2 3" key="1">
    <citation type="submission" date="2023-07" db="EMBL/GenBank/DDBJ databases">
        <title>Sorghum-associated microbial communities from plants grown in Nebraska, USA.</title>
        <authorList>
            <person name="Schachtman D."/>
        </authorList>
    </citation>
    <scope>NUCLEOTIDE SEQUENCE [LARGE SCALE GENOMIC DNA]</scope>
    <source>
        <strain evidence="2 3">DS1027</strain>
    </source>
</reference>
<organism evidence="2 3">
    <name type="scientific">Novosphingobium capsulatum</name>
    <dbReference type="NCBI Taxonomy" id="13688"/>
    <lineage>
        <taxon>Bacteria</taxon>
        <taxon>Pseudomonadati</taxon>
        <taxon>Pseudomonadota</taxon>
        <taxon>Alphaproteobacteria</taxon>
        <taxon>Sphingomonadales</taxon>
        <taxon>Sphingomonadaceae</taxon>
        <taxon>Novosphingobium</taxon>
    </lineage>
</organism>
<dbReference type="Proteomes" id="UP001184150">
    <property type="component" value="Unassembled WGS sequence"/>
</dbReference>
<keyword evidence="1" id="KW-1133">Transmembrane helix</keyword>
<feature type="transmembrane region" description="Helical" evidence="1">
    <location>
        <begin position="51"/>
        <end position="70"/>
    </location>
</feature>
<comment type="caution">
    <text evidence="2">The sequence shown here is derived from an EMBL/GenBank/DDBJ whole genome shotgun (WGS) entry which is preliminary data.</text>
</comment>
<gene>
    <name evidence="2" type="ORF">J2792_000768</name>
</gene>
<dbReference type="EMBL" id="JAVDRD010000001">
    <property type="protein sequence ID" value="MDR6509928.1"/>
    <property type="molecule type" value="Genomic_DNA"/>
</dbReference>
<feature type="transmembrane region" description="Helical" evidence="1">
    <location>
        <begin position="117"/>
        <end position="137"/>
    </location>
</feature>
<keyword evidence="1" id="KW-0472">Membrane</keyword>